<dbReference type="PANTHER" id="PTHR11839:SF18">
    <property type="entry name" value="NUDIX HYDROLASE DOMAIN-CONTAINING PROTEIN"/>
    <property type="match status" value="1"/>
</dbReference>
<dbReference type="EMBL" id="NOXU01000030">
    <property type="protein sequence ID" value="OYQ33776.1"/>
    <property type="molecule type" value="Genomic_DNA"/>
</dbReference>
<comment type="cofactor">
    <cofactor evidence="2">
        <name>Mg(2+)</name>
        <dbReference type="ChEBI" id="CHEBI:18420"/>
    </cofactor>
</comment>
<dbReference type="PRINTS" id="PR00502">
    <property type="entry name" value="NUDIXFAMILY"/>
</dbReference>
<sequence>MHDQDQDSNPWRTLSRDPIYENPWIQVTHHTVLKPNGDPGIYGLVHFRNHAVGVVPVDPAGFTWLVGQYRYPLQRYSWEIPEGGVPAGEDPAAGALRELREETGLTAARLIPIIGRVALSNSVSDEEGTLYVAWDLTQGDAEPDDTEELRLRRVRLRDALSMVLAGEITDSLSMLALLRLPLLMEAADTPEALRMALRAGLGP</sequence>
<keyword evidence="11" id="KW-1185">Reference proteome</keyword>
<proteinExistence type="inferred from homology"/>
<evidence type="ECO:0000256" key="1">
    <source>
        <dbReference type="ARBA" id="ARBA00000847"/>
    </source>
</evidence>
<dbReference type="GO" id="GO:0016462">
    <property type="term" value="F:pyrophosphatase activity"/>
    <property type="evidence" value="ECO:0007669"/>
    <property type="project" value="UniProtKB-ARBA"/>
</dbReference>
<comment type="caution">
    <text evidence="10">The sequence shown here is derived from an EMBL/GenBank/DDBJ whole genome shotgun (WGS) entry which is preliminary data.</text>
</comment>
<dbReference type="PROSITE" id="PS51462">
    <property type="entry name" value="NUDIX"/>
    <property type="match status" value="1"/>
</dbReference>
<dbReference type="Gene3D" id="3.90.79.10">
    <property type="entry name" value="Nucleoside Triphosphate Pyrophosphohydrolase"/>
    <property type="match status" value="1"/>
</dbReference>
<dbReference type="GO" id="GO:0005829">
    <property type="term" value="C:cytosol"/>
    <property type="evidence" value="ECO:0007669"/>
    <property type="project" value="TreeGrafter"/>
</dbReference>
<dbReference type="AlphaFoldDB" id="A0A255YX18"/>
<evidence type="ECO:0000256" key="2">
    <source>
        <dbReference type="ARBA" id="ARBA00001946"/>
    </source>
</evidence>
<evidence type="ECO:0000256" key="8">
    <source>
        <dbReference type="RuleBase" id="RU003476"/>
    </source>
</evidence>
<comment type="similarity">
    <text evidence="3">Belongs to the Nudix hydrolase family. NudK subfamily.</text>
</comment>
<evidence type="ECO:0000256" key="7">
    <source>
        <dbReference type="ARBA" id="ARBA00032272"/>
    </source>
</evidence>
<dbReference type="GO" id="GO:0019693">
    <property type="term" value="P:ribose phosphate metabolic process"/>
    <property type="evidence" value="ECO:0007669"/>
    <property type="project" value="TreeGrafter"/>
</dbReference>
<dbReference type="InterPro" id="IPR015797">
    <property type="entry name" value="NUDIX_hydrolase-like_dom_sf"/>
</dbReference>
<comment type="catalytic activity">
    <reaction evidence="1">
        <text>GDP-alpha-D-mannose + H2O = alpha-D-mannose 1-phosphate + GMP + 2 H(+)</text>
        <dbReference type="Rhea" id="RHEA:27978"/>
        <dbReference type="ChEBI" id="CHEBI:15377"/>
        <dbReference type="ChEBI" id="CHEBI:15378"/>
        <dbReference type="ChEBI" id="CHEBI:57527"/>
        <dbReference type="ChEBI" id="CHEBI:58115"/>
        <dbReference type="ChEBI" id="CHEBI:58409"/>
    </reaction>
</comment>
<evidence type="ECO:0000259" key="9">
    <source>
        <dbReference type="PROSITE" id="PS51462"/>
    </source>
</evidence>
<dbReference type="InterPro" id="IPR020476">
    <property type="entry name" value="Nudix_hydrolase"/>
</dbReference>
<evidence type="ECO:0000256" key="6">
    <source>
        <dbReference type="ARBA" id="ARBA00032162"/>
    </source>
</evidence>
<dbReference type="SUPFAM" id="SSF55811">
    <property type="entry name" value="Nudix"/>
    <property type="match status" value="1"/>
</dbReference>
<dbReference type="InterPro" id="IPR000086">
    <property type="entry name" value="NUDIX_hydrolase_dom"/>
</dbReference>
<keyword evidence="5 8" id="KW-0378">Hydrolase</keyword>
<reference evidence="10 11" key="1">
    <citation type="submission" date="2017-07" db="EMBL/GenBank/DDBJ databases">
        <title>Niveispirillum cyanobacteriorum sp. nov., isolated from cyanobacterial aggregates in a eutrophic lake.</title>
        <authorList>
            <person name="Cai H."/>
        </authorList>
    </citation>
    <scope>NUCLEOTIDE SEQUENCE [LARGE SCALE GENOMIC DNA]</scope>
    <source>
        <strain evidence="11">TH1-14</strain>
    </source>
</reference>
<protein>
    <recommendedName>
        <fullName evidence="4">GDP-mannose pyrophosphatase</fullName>
    </recommendedName>
    <alternativeName>
        <fullName evidence="6">GDP-mannose hydrolase</fullName>
    </alternativeName>
    <alternativeName>
        <fullName evidence="7">GDPMK</fullName>
    </alternativeName>
</protein>
<evidence type="ECO:0000256" key="3">
    <source>
        <dbReference type="ARBA" id="ARBA00007275"/>
    </source>
</evidence>
<dbReference type="InterPro" id="IPR020084">
    <property type="entry name" value="NUDIX_hydrolase_CS"/>
</dbReference>
<dbReference type="RefSeq" id="WP_094457216.1">
    <property type="nucleotide sequence ID" value="NZ_NOXU01000030.1"/>
</dbReference>
<organism evidence="10 11">
    <name type="scientific">Niveispirillum lacus</name>
    <dbReference type="NCBI Taxonomy" id="1981099"/>
    <lineage>
        <taxon>Bacteria</taxon>
        <taxon>Pseudomonadati</taxon>
        <taxon>Pseudomonadota</taxon>
        <taxon>Alphaproteobacteria</taxon>
        <taxon>Rhodospirillales</taxon>
        <taxon>Azospirillaceae</taxon>
        <taxon>Niveispirillum</taxon>
    </lineage>
</organism>
<dbReference type="CDD" id="cd24161">
    <property type="entry name" value="NUDIX_ADPRase_Ndx2"/>
    <property type="match status" value="1"/>
</dbReference>
<evidence type="ECO:0000256" key="4">
    <source>
        <dbReference type="ARBA" id="ARBA00016377"/>
    </source>
</evidence>
<feature type="domain" description="Nudix hydrolase" evidence="9">
    <location>
        <begin position="47"/>
        <end position="176"/>
    </location>
</feature>
<dbReference type="Proteomes" id="UP000216998">
    <property type="component" value="Unassembled WGS sequence"/>
</dbReference>
<accession>A0A255YX18</accession>
<dbReference type="OrthoDB" id="177518at2"/>
<evidence type="ECO:0000256" key="5">
    <source>
        <dbReference type="ARBA" id="ARBA00022801"/>
    </source>
</evidence>
<name>A0A255YX18_9PROT</name>
<gene>
    <name evidence="10" type="ORF">CHU95_15715</name>
</gene>
<dbReference type="PANTHER" id="PTHR11839">
    <property type="entry name" value="UDP/ADP-SUGAR PYROPHOSPHATASE"/>
    <property type="match status" value="1"/>
</dbReference>
<evidence type="ECO:0000313" key="11">
    <source>
        <dbReference type="Proteomes" id="UP000216998"/>
    </source>
</evidence>
<dbReference type="GO" id="GO:0006753">
    <property type="term" value="P:nucleoside phosphate metabolic process"/>
    <property type="evidence" value="ECO:0007669"/>
    <property type="project" value="TreeGrafter"/>
</dbReference>
<evidence type="ECO:0000313" key="10">
    <source>
        <dbReference type="EMBL" id="OYQ33776.1"/>
    </source>
</evidence>
<dbReference type="Pfam" id="PF00293">
    <property type="entry name" value="NUDIX"/>
    <property type="match status" value="1"/>
</dbReference>
<dbReference type="PROSITE" id="PS00893">
    <property type="entry name" value="NUDIX_BOX"/>
    <property type="match status" value="1"/>
</dbReference>